<dbReference type="VEuPathDB" id="FungiDB:MAN_10739"/>
<dbReference type="EMBL" id="AZNF01000030">
    <property type="protein sequence ID" value="KID59327.1"/>
    <property type="molecule type" value="Genomic_DNA"/>
</dbReference>
<organism evidence="1 2">
    <name type="scientific">Metarhizium anisopliae (strain ARSEF 549)</name>
    <dbReference type="NCBI Taxonomy" id="3151832"/>
    <lineage>
        <taxon>Eukaryota</taxon>
        <taxon>Fungi</taxon>
        <taxon>Dikarya</taxon>
        <taxon>Ascomycota</taxon>
        <taxon>Pezizomycotina</taxon>
        <taxon>Sordariomycetes</taxon>
        <taxon>Hypocreomycetidae</taxon>
        <taxon>Hypocreales</taxon>
        <taxon>Clavicipitaceae</taxon>
        <taxon>Metarhizium</taxon>
    </lineage>
</organism>
<dbReference type="Proteomes" id="UP000031186">
    <property type="component" value="Unassembled WGS sequence"/>
</dbReference>
<feature type="non-terminal residue" evidence="1">
    <location>
        <position position="1"/>
    </location>
</feature>
<keyword evidence="2" id="KW-1185">Reference proteome</keyword>
<protein>
    <submittedName>
        <fullName evidence="1">Uncharacterized protein</fullName>
    </submittedName>
</protein>
<name>A0A0B4EU71_METAF</name>
<comment type="caution">
    <text evidence="1">The sequence shown here is derived from an EMBL/GenBank/DDBJ whole genome shotgun (WGS) entry which is preliminary data.</text>
</comment>
<sequence length="254" mass="29069">MDSVSLNVLTCLGAKSLEEFRRLDPETRRELLRTSLVDPEPIELGIESSSPDNPDVYLRQQKFAGSSVEVRQVIKESREVYYGDNHFAIRLQYLDTFMLDPLQQRLDSGVAVPIVALVRRITVLLDLHRGQANQLRKLLKFENADTITLILWDGGLSDGSDLSTHQTLYDIAAAVKEIKEKFGRKLAIFKSVLRREEGKSSRMESIEFYWDEPTGEARRRVYNGVAPFHEVVQVEIEEWTRSTPSSGTPWEKLM</sequence>
<evidence type="ECO:0000313" key="1">
    <source>
        <dbReference type="EMBL" id="KID59327.1"/>
    </source>
</evidence>
<accession>A0A0B4EU71</accession>
<reference evidence="1 2" key="1">
    <citation type="journal article" date="2014" name="Proc. Natl. Acad. Sci. U.S.A.">
        <title>Trajectory and genomic determinants of fungal-pathogen speciation and host adaptation.</title>
        <authorList>
            <person name="Hu X."/>
            <person name="Xiao G."/>
            <person name="Zheng P."/>
            <person name="Shang Y."/>
            <person name="Su Y."/>
            <person name="Zhang X."/>
            <person name="Liu X."/>
            <person name="Zhan S."/>
            <person name="St Leger R.J."/>
            <person name="Wang C."/>
        </authorList>
    </citation>
    <scope>NUCLEOTIDE SEQUENCE [LARGE SCALE GENOMIC DNA]</scope>
    <source>
        <strain evidence="1 2">ARSEF 549</strain>
    </source>
</reference>
<dbReference type="AlphaFoldDB" id="A0A0B4EU71"/>
<proteinExistence type="predicted"/>
<evidence type="ECO:0000313" key="2">
    <source>
        <dbReference type="Proteomes" id="UP000031186"/>
    </source>
</evidence>
<gene>
    <name evidence="1" type="ORF">MAN_10739</name>
</gene>
<dbReference type="HOGENOM" id="CLU_080758_0_0_1"/>